<dbReference type="RefSeq" id="XP_037222009.1">
    <property type="nucleotide sequence ID" value="XM_037361717.1"/>
</dbReference>
<evidence type="ECO:0000256" key="5">
    <source>
        <dbReference type="ARBA" id="ARBA00023136"/>
    </source>
</evidence>
<dbReference type="AlphaFoldDB" id="A0A8H6SXL3"/>
<keyword evidence="5 10" id="KW-0472">Membrane</keyword>
<dbReference type="InterPro" id="IPR006785">
    <property type="entry name" value="Pex14_N"/>
</dbReference>
<dbReference type="GO" id="GO:0016560">
    <property type="term" value="P:protein import into peroxisome matrix, docking"/>
    <property type="evidence" value="ECO:0007669"/>
    <property type="project" value="UniProtKB-UniRule"/>
</dbReference>
<comment type="subcellular location">
    <subcellularLocation>
        <location evidence="9 10">Peroxisome membrane</location>
    </subcellularLocation>
</comment>
<keyword evidence="3 10" id="KW-0653">Protein transport</keyword>
<evidence type="ECO:0000259" key="13">
    <source>
        <dbReference type="Pfam" id="PF04695"/>
    </source>
</evidence>
<dbReference type="GeneID" id="59344233"/>
<accession>A0A8H6SXL3</accession>
<dbReference type="GO" id="GO:0005102">
    <property type="term" value="F:signaling receptor binding"/>
    <property type="evidence" value="ECO:0007669"/>
    <property type="project" value="TreeGrafter"/>
</dbReference>
<evidence type="ECO:0000313" key="14">
    <source>
        <dbReference type="EMBL" id="KAF7306990.1"/>
    </source>
</evidence>
<dbReference type="Proteomes" id="UP000636479">
    <property type="component" value="Unassembled WGS sequence"/>
</dbReference>
<evidence type="ECO:0000256" key="12">
    <source>
        <dbReference type="SAM" id="MobiDB-lite"/>
    </source>
</evidence>
<dbReference type="Gene3D" id="1.10.10.10">
    <property type="entry name" value="Winged helix-like DNA-binding domain superfamily/Winged helix DNA-binding domain"/>
    <property type="match status" value="1"/>
</dbReference>
<name>A0A8H6SXL3_9AGAR</name>
<evidence type="ECO:0000256" key="4">
    <source>
        <dbReference type="ARBA" id="ARBA00023010"/>
    </source>
</evidence>
<evidence type="ECO:0000256" key="9">
    <source>
        <dbReference type="ARBA" id="ARBA00046271"/>
    </source>
</evidence>
<gene>
    <name evidence="14" type="ORF">MIND_00491800</name>
</gene>
<dbReference type="PANTHER" id="PTHR23058:SF0">
    <property type="entry name" value="PEROXISOMAL MEMBRANE PROTEIN PEX14"/>
    <property type="match status" value="1"/>
</dbReference>
<sequence>MSDRNELIRNAVVFLNDPNTQTSPYAQRVQFLEAKGLTPSEIDLAIRQAAQTGSYAAYPISPPAYKWDWRDYFITAVVSGTVTYGAVALFKKYLLPHLQPPTSTAYEHDRDALTAQFDAAEALLKEIQAESAAVRIAVETQKERIDETTKNVDIMVQEMRDGEAKTRDEMREIRDEVNSIREMLPKMIERNKESQAQSLGELQQELKSLKALLLSRGPTSSSLPASPMPALGRPSIPAWQLAESPPMANGKGKEVESSTNSDVVT</sequence>
<evidence type="ECO:0000256" key="8">
    <source>
        <dbReference type="ARBA" id="ARBA00029691"/>
    </source>
</evidence>
<keyword evidence="4" id="KW-0811">Translocation</keyword>
<dbReference type="OrthoDB" id="5549158at2759"/>
<proteinExistence type="inferred from homology"/>
<keyword evidence="11" id="KW-0175">Coiled coil</keyword>
<feature type="coiled-coil region" evidence="11">
    <location>
        <begin position="110"/>
        <end position="158"/>
    </location>
</feature>
<dbReference type="EMBL" id="JACAZF010000004">
    <property type="protein sequence ID" value="KAF7306990.1"/>
    <property type="molecule type" value="Genomic_DNA"/>
</dbReference>
<evidence type="ECO:0000256" key="10">
    <source>
        <dbReference type="RuleBase" id="RU367032"/>
    </source>
</evidence>
<comment type="caution">
    <text evidence="14">The sequence shown here is derived from an EMBL/GenBank/DDBJ whole genome shotgun (WGS) entry which is preliminary data.</text>
</comment>
<evidence type="ECO:0000256" key="7">
    <source>
        <dbReference type="ARBA" id="ARBA00029502"/>
    </source>
</evidence>
<feature type="region of interest" description="Disordered" evidence="12">
    <location>
        <begin position="217"/>
        <end position="265"/>
    </location>
</feature>
<dbReference type="GO" id="GO:0005778">
    <property type="term" value="C:peroxisomal membrane"/>
    <property type="evidence" value="ECO:0007669"/>
    <property type="project" value="UniProtKB-SubCell"/>
</dbReference>
<dbReference type="InterPro" id="IPR036388">
    <property type="entry name" value="WH-like_DNA-bd_sf"/>
</dbReference>
<protein>
    <recommendedName>
        <fullName evidence="7 10">Peroxisomal membrane protein PEX14</fullName>
    </recommendedName>
    <alternativeName>
        <fullName evidence="8 10">Peroxin-14</fullName>
    </alternativeName>
</protein>
<feature type="compositionally biased region" description="Low complexity" evidence="12">
    <location>
        <begin position="218"/>
        <end position="231"/>
    </location>
</feature>
<reference evidence="14" key="1">
    <citation type="submission" date="2020-05" db="EMBL/GenBank/DDBJ databases">
        <title>Mycena genomes resolve the evolution of fungal bioluminescence.</title>
        <authorList>
            <person name="Tsai I.J."/>
        </authorList>
    </citation>
    <scope>NUCLEOTIDE SEQUENCE</scope>
    <source>
        <strain evidence="14">171206Taipei</strain>
    </source>
</reference>
<dbReference type="GO" id="GO:1990429">
    <property type="term" value="C:peroxisomal importomer complex"/>
    <property type="evidence" value="ECO:0007669"/>
    <property type="project" value="TreeGrafter"/>
</dbReference>
<evidence type="ECO:0000256" key="6">
    <source>
        <dbReference type="ARBA" id="ARBA00023140"/>
    </source>
</evidence>
<dbReference type="InterPro" id="IPR025655">
    <property type="entry name" value="PEX14"/>
</dbReference>
<keyword evidence="6 10" id="KW-0576">Peroxisome</keyword>
<dbReference type="Pfam" id="PF04695">
    <property type="entry name" value="Pex14_N"/>
    <property type="match status" value="1"/>
</dbReference>
<evidence type="ECO:0000256" key="1">
    <source>
        <dbReference type="ARBA" id="ARBA00005443"/>
    </source>
</evidence>
<evidence type="ECO:0000256" key="11">
    <source>
        <dbReference type="SAM" id="Coils"/>
    </source>
</evidence>
<evidence type="ECO:0000256" key="3">
    <source>
        <dbReference type="ARBA" id="ARBA00022927"/>
    </source>
</evidence>
<keyword evidence="2 10" id="KW-0813">Transport</keyword>
<feature type="domain" description="Peroxisome membrane anchor protein Pex14p N-terminal" evidence="13">
    <location>
        <begin position="3"/>
        <end position="47"/>
    </location>
</feature>
<evidence type="ECO:0000256" key="2">
    <source>
        <dbReference type="ARBA" id="ARBA00022448"/>
    </source>
</evidence>
<evidence type="ECO:0000313" key="15">
    <source>
        <dbReference type="Proteomes" id="UP000636479"/>
    </source>
</evidence>
<organism evidence="14 15">
    <name type="scientific">Mycena indigotica</name>
    <dbReference type="NCBI Taxonomy" id="2126181"/>
    <lineage>
        <taxon>Eukaryota</taxon>
        <taxon>Fungi</taxon>
        <taxon>Dikarya</taxon>
        <taxon>Basidiomycota</taxon>
        <taxon>Agaricomycotina</taxon>
        <taxon>Agaricomycetes</taxon>
        <taxon>Agaricomycetidae</taxon>
        <taxon>Agaricales</taxon>
        <taxon>Marasmiineae</taxon>
        <taxon>Mycenaceae</taxon>
        <taxon>Mycena</taxon>
    </lineage>
</organism>
<comment type="function">
    <text evidence="10">Component of the PEX13-PEX14 docking complex, a translocon channel that specifically mediates the import of peroxisomal cargo proteins bound to PEX5 receptor. The PEX13-PEX14 docking complex forms a large import pore which can be opened to a diameter of about 9 nm. Mechanistically, PEX5 receptor along with cargo proteins associates with the PEX14 subunit of the PEX13-PEX14 docking complex in the cytosol, leading to the insertion of the receptor into the organelle membrane with the concomitant translocation of the cargo into the peroxisome matrix.</text>
</comment>
<keyword evidence="15" id="KW-1185">Reference proteome</keyword>
<comment type="similarity">
    <text evidence="1 10">Belongs to the peroxin-14 family.</text>
</comment>
<dbReference type="PANTHER" id="PTHR23058">
    <property type="entry name" value="PEROXISOMAL MEMBRANE PROTEIN PEX14"/>
    <property type="match status" value="1"/>
</dbReference>